<dbReference type="EMBL" id="ACFY01000084">
    <property type="protein sequence ID" value="EEG94279.1"/>
    <property type="molecule type" value="Genomic_DNA"/>
</dbReference>
<organism evidence="1 2">
    <name type="scientific">Roseburia inulinivorans DSM 16841</name>
    <dbReference type="NCBI Taxonomy" id="622312"/>
    <lineage>
        <taxon>Bacteria</taxon>
        <taxon>Bacillati</taxon>
        <taxon>Bacillota</taxon>
        <taxon>Clostridia</taxon>
        <taxon>Lachnospirales</taxon>
        <taxon>Lachnospiraceae</taxon>
        <taxon>Roseburia</taxon>
    </lineage>
</organism>
<comment type="caution">
    <text evidence="1">The sequence shown here is derived from an EMBL/GenBank/DDBJ whole genome shotgun (WGS) entry which is preliminary data.</text>
</comment>
<protein>
    <submittedName>
        <fullName evidence="1">Uncharacterized protein</fullName>
    </submittedName>
</protein>
<sequence>MQRLVNQPGRKTREELVSLLDDIKKESISPDIVRPYTEQVENRIRAMDEKKIKEICGDVGRMDFEDASEAAKQLEDGDFLPQLKFDALKELEQRMSKIKTDECGLLVSKLLNAFDEAGVTESKRCHFYPAKRVWQKQAEPEETAVFERAVDNFANGIGKFEYPVLLVDKSKDESGKEGVLLTPENLYYSAWMTSYYIPVMDIESIQAVTGLLNRGIYVYQKNGSKTKLPLAVEHEEMEKFAKVLEDFVRYLQEKPFSRKESYLAKEKHDTICCYRCGYIYKGVGVCPRCGYKQNE</sequence>
<name>C0FT50_9FIRM</name>
<evidence type="ECO:0000313" key="2">
    <source>
        <dbReference type="Proteomes" id="UP000003561"/>
    </source>
</evidence>
<reference evidence="1 2" key="2">
    <citation type="submission" date="2009-03" db="EMBL/GenBank/DDBJ databases">
        <title>Draft genome sequence of Roseburia inulinivorans (DSM 16841).</title>
        <authorList>
            <person name="Sudarsanam P."/>
            <person name="Ley R."/>
            <person name="Guruge J."/>
            <person name="Turnbaugh P.J."/>
            <person name="Mahowald M."/>
            <person name="Liep D."/>
            <person name="Gordon J."/>
        </authorList>
    </citation>
    <scope>NUCLEOTIDE SEQUENCE [LARGE SCALE GENOMIC DNA]</scope>
    <source>
        <strain evidence="1 2">DSM 16841</strain>
    </source>
</reference>
<accession>C0FT50</accession>
<reference evidence="1 2" key="1">
    <citation type="submission" date="2009-02" db="EMBL/GenBank/DDBJ databases">
        <authorList>
            <person name="Fulton L."/>
            <person name="Clifton S."/>
            <person name="Fulton B."/>
            <person name="Xu J."/>
            <person name="Minx P."/>
            <person name="Pepin K.H."/>
            <person name="Johnson M."/>
            <person name="Bhonagiri V."/>
            <person name="Nash W.E."/>
            <person name="Mardis E.R."/>
            <person name="Wilson R.K."/>
        </authorList>
    </citation>
    <scope>NUCLEOTIDE SEQUENCE [LARGE SCALE GENOMIC DNA]</scope>
    <source>
        <strain evidence="1 2">DSM 16841</strain>
    </source>
</reference>
<gene>
    <name evidence="1" type="ORF">ROSEINA2194_01917</name>
</gene>
<dbReference type="AlphaFoldDB" id="C0FT50"/>
<dbReference type="Proteomes" id="UP000003561">
    <property type="component" value="Unassembled WGS sequence"/>
</dbReference>
<dbReference type="eggNOG" id="ENOG502Z93H">
    <property type="taxonomic scope" value="Bacteria"/>
</dbReference>
<evidence type="ECO:0000313" key="1">
    <source>
        <dbReference type="EMBL" id="EEG94279.1"/>
    </source>
</evidence>
<proteinExistence type="predicted"/>